<proteinExistence type="predicted"/>
<feature type="compositionally biased region" description="Low complexity" evidence="1">
    <location>
        <begin position="309"/>
        <end position="322"/>
    </location>
</feature>
<organism evidence="3 4">
    <name type="scientific">Stylosanthes scabra</name>
    <dbReference type="NCBI Taxonomy" id="79078"/>
    <lineage>
        <taxon>Eukaryota</taxon>
        <taxon>Viridiplantae</taxon>
        <taxon>Streptophyta</taxon>
        <taxon>Embryophyta</taxon>
        <taxon>Tracheophyta</taxon>
        <taxon>Spermatophyta</taxon>
        <taxon>Magnoliopsida</taxon>
        <taxon>eudicotyledons</taxon>
        <taxon>Gunneridae</taxon>
        <taxon>Pentapetalae</taxon>
        <taxon>rosids</taxon>
        <taxon>fabids</taxon>
        <taxon>Fabales</taxon>
        <taxon>Fabaceae</taxon>
        <taxon>Papilionoideae</taxon>
        <taxon>50 kb inversion clade</taxon>
        <taxon>dalbergioids sensu lato</taxon>
        <taxon>Dalbergieae</taxon>
        <taxon>Pterocarpus clade</taxon>
        <taxon>Stylosanthes</taxon>
    </lineage>
</organism>
<evidence type="ECO:0000256" key="1">
    <source>
        <dbReference type="SAM" id="MobiDB-lite"/>
    </source>
</evidence>
<dbReference type="EMBL" id="JASCZI010091011">
    <property type="protein sequence ID" value="MED6148419.1"/>
    <property type="molecule type" value="Genomic_DNA"/>
</dbReference>
<sequence>MKFKGPLDIETSYKTRMVPTNQDLDVVIRDLCVEGAVWDLGARNNLCILKCTDLNPIAKVWHNLIIHDILPTQNQSEVTINRAVLIHCIMQGQEVRVEKIIVDEMMKIIHKLHFSKTPLALLNIIARLCDGMEVSYLASRPGEAISKAKVITTSVMENIKPPPQPHFHHEQPCYDAANMPQGYGWGNCKKTWATSWPNRLLMVIASKTWRQGRKTCGMSNISSNRMSDNVKYSRRNSSSSSKRSKGLRMLSMSIDCQARNMYTHWGLQQSNQNLVPIAPAKIPRMVRDNFKAGRPLFQGMLRSGPSEGSSSALDQQAPPAADAPREPNIDNN</sequence>
<dbReference type="Proteomes" id="UP001341840">
    <property type="component" value="Unassembled WGS sequence"/>
</dbReference>
<protein>
    <recommendedName>
        <fullName evidence="2">Putative plant transposon protein domain-containing protein</fullName>
    </recommendedName>
</protein>
<dbReference type="InterPro" id="IPR046796">
    <property type="entry name" value="Transposase_32_dom"/>
</dbReference>
<evidence type="ECO:0000259" key="2">
    <source>
        <dbReference type="Pfam" id="PF20167"/>
    </source>
</evidence>
<gene>
    <name evidence="3" type="ORF">PIB30_053043</name>
</gene>
<evidence type="ECO:0000313" key="3">
    <source>
        <dbReference type="EMBL" id="MED6148419.1"/>
    </source>
</evidence>
<name>A0ABU6TI34_9FABA</name>
<comment type="caution">
    <text evidence="3">The sequence shown here is derived from an EMBL/GenBank/DDBJ whole genome shotgun (WGS) entry which is preliminary data.</text>
</comment>
<keyword evidence="4" id="KW-1185">Reference proteome</keyword>
<evidence type="ECO:0000313" key="4">
    <source>
        <dbReference type="Proteomes" id="UP001341840"/>
    </source>
</evidence>
<accession>A0ABU6TI34</accession>
<feature type="region of interest" description="Disordered" evidence="1">
    <location>
        <begin position="296"/>
        <end position="332"/>
    </location>
</feature>
<reference evidence="3 4" key="1">
    <citation type="journal article" date="2023" name="Plants (Basel)">
        <title>Bridging the Gap: Combining Genomics and Transcriptomics Approaches to Understand Stylosanthes scabra, an Orphan Legume from the Brazilian Caatinga.</title>
        <authorList>
            <person name="Ferreira-Neto J.R.C."/>
            <person name="da Silva M.D."/>
            <person name="Binneck E."/>
            <person name="de Melo N.F."/>
            <person name="da Silva R.H."/>
            <person name="de Melo A.L.T.M."/>
            <person name="Pandolfi V."/>
            <person name="Bustamante F.O."/>
            <person name="Brasileiro-Vidal A.C."/>
            <person name="Benko-Iseppon A.M."/>
        </authorList>
    </citation>
    <scope>NUCLEOTIDE SEQUENCE [LARGE SCALE GENOMIC DNA]</scope>
    <source>
        <tissue evidence="3">Leaves</tissue>
    </source>
</reference>
<feature type="compositionally biased region" description="Polar residues" evidence="1">
    <location>
        <begin position="217"/>
        <end position="227"/>
    </location>
</feature>
<feature type="region of interest" description="Disordered" evidence="1">
    <location>
        <begin position="215"/>
        <end position="248"/>
    </location>
</feature>
<feature type="domain" description="Putative plant transposon protein" evidence="2">
    <location>
        <begin position="19"/>
        <end position="134"/>
    </location>
</feature>
<dbReference type="Pfam" id="PF20167">
    <property type="entry name" value="Transposase_32"/>
    <property type="match status" value="1"/>
</dbReference>
<feature type="compositionally biased region" description="Basic and acidic residues" evidence="1">
    <location>
        <begin position="323"/>
        <end position="332"/>
    </location>
</feature>